<evidence type="ECO:0000256" key="2">
    <source>
        <dbReference type="ARBA" id="ARBA00022692"/>
    </source>
</evidence>
<feature type="transmembrane region" description="Helical" evidence="5">
    <location>
        <begin position="70"/>
        <end position="88"/>
    </location>
</feature>
<name>A0A1M4SMX4_9BACL</name>
<comment type="subcellular location">
    <subcellularLocation>
        <location evidence="1">Membrane</location>
        <topology evidence="1">Multi-pass membrane protein</topology>
    </subcellularLocation>
</comment>
<dbReference type="STRING" id="112248.SAMN05444392_10153"/>
<organism evidence="6 7">
    <name type="scientific">Seinonella peptonophila</name>
    <dbReference type="NCBI Taxonomy" id="112248"/>
    <lineage>
        <taxon>Bacteria</taxon>
        <taxon>Bacillati</taxon>
        <taxon>Bacillota</taxon>
        <taxon>Bacilli</taxon>
        <taxon>Bacillales</taxon>
        <taxon>Thermoactinomycetaceae</taxon>
        <taxon>Seinonella</taxon>
    </lineage>
</organism>
<evidence type="ECO:0000313" key="7">
    <source>
        <dbReference type="Proteomes" id="UP000184476"/>
    </source>
</evidence>
<keyword evidence="2 5" id="KW-0812">Transmembrane</keyword>
<dbReference type="GO" id="GO:0016020">
    <property type="term" value="C:membrane"/>
    <property type="evidence" value="ECO:0007669"/>
    <property type="project" value="UniProtKB-SubCell"/>
</dbReference>
<evidence type="ECO:0000256" key="5">
    <source>
        <dbReference type="SAM" id="Phobius"/>
    </source>
</evidence>
<reference evidence="6 7" key="1">
    <citation type="submission" date="2016-11" db="EMBL/GenBank/DDBJ databases">
        <authorList>
            <person name="Jaros S."/>
            <person name="Januszkiewicz K."/>
            <person name="Wedrychowicz H."/>
        </authorList>
    </citation>
    <scope>NUCLEOTIDE SEQUENCE [LARGE SCALE GENOMIC DNA]</scope>
    <source>
        <strain evidence="6 7">DSM 44666</strain>
    </source>
</reference>
<feature type="transmembrane region" description="Helical" evidence="5">
    <location>
        <begin position="95"/>
        <end position="114"/>
    </location>
</feature>
<dbReference type="Proteomes" id="UP000184476">
    <property type="component" value="Unassembled WGS sequence"/>
</dbReference>
<accession>A0A1M4SMX4</accession>
<dbReference type="EMBL" id="FQVL01000001">
    <property type="protein sequence ID" value="SHE33570.1"/>
    <property type="molecule type" value="Genomic_DNA"/>
</dbReference>
<sequence length="134" mass="15099">MKTKTTIWVARIMSILVIIFMLFDSVSKLLKAKQVISGTLQLGFLEHHIVIIGILGLIPTLLYAFPSTSILGAILLTGYLGGAIVTNLRVDAPLFTNILFPVYLALFMWGGLWLRDEKLRNLFPLKRKQKDIEE</sequence>
<dbReference type="InterPro" id="IPR032808">
    <property type="entry name" value="DoxX"/>
</dbReference>
<evidence type="ECO:0000256" key="1">
    <source>
        <dbReference type="ARBA" id="ARBA00004141"/>
    </source>
</evidence>
<proteinExistence type="predicted"/>
<evidence type="ECO:0000256" key="3">
    <source>
        <dbReference type="ARBA" id="ARBA00022989"/>
    </source>
</evidence>
<feature type="transmembrane region" description="Helical" evidence="5">
    <location>
        <begin position="44"/>
        <end position="64"/>
    </location>
</feature>
<protein>
    <submittedName>
        <fullName evidence="6">DoxX-like family protein</fullName>
    </submittedName>
</protein>
<dbReference type="RefSeq" id="WP_340148284.1">
    <property type="nucleotide sequence ID" value="NZ_FQVL01000001.1"/>
</dbReference>
<keyword evidence="4 5" id="KW-0472">Membrane</keyword>
<feature type="transmembrane region" description="Helical" evidence="5">
    <location>
        <begin position="6"/>
        <end position="23"/>
    </location>
</feature>
<keyword evidence="7" id="KW-1185">Reference proteome</keyword>
<gene>
    <name evidence="6" type="ORF">SAMN05444392_10153</name>
</gene>
<dbReference type="Pfam" id="PF13564">
    <property type="entry name" value="DoxX_2"/>
    <property type="match status" value="1"/>
</dbReference>
<evidence type="ECO:0000256" key="4">
    <source>
        <dbReference type="ARBA" id="ARBA00023136"/>
    </source>
</evidence>
<evidence type="ECO:0000313" key="6">
    <source>
        <dbReference type="EMBL" id="SHE33570.1"/>
    </source>
</evidence>
<keyword evidence="3 5" id="KW-1133">Transmembrane helix</keyword>
<dbReference type="AlphaFoldDB" id="A0A1M4SMX4"/>